<dbReference type="GO" id="GO:0051213">
    <property type="term" value="F:dioxygenase activity"/>
    <property type="evidence" value="ECO:0007669"/>
    <property type="project" value="UniProtKB-KW"/>
</dbReference>
<accession>A0A640V3R4</accession>
<evidence type="ECO:0000256" key="2">
    <source>
        <dbReference type="ARBA" id="ARBA00022964"/>
    </source>
</evidence>
<dbReference type="GO" id="GO:0016705">
    <property type="term" value="F:oxidoreductase activity, acting on paired donors, with incorporation or reduction of molecular oxygen"/>
    <property type="evidence" value="ECO:0007669"/>
    <property type="project" value="InterPro"/>
</dbReference>
<dbReference type="GO" id="GO:0005506">
    <property type="term" value="F:iron ion binding"/>
    <property type="evidence" value="ECO:0007669"/>
    <property type="project" value="InterPro"/>
</dbReference>
<comment type="cofactor">
    <cofactor evidence="1">
        <name>L-ascorbate</name>
        <dbReference type="ChEBI" id="CHEBI:38290"/>
    </cofactor>
</comment>
<sequence length="208" mass="22816">MSTPLVSFDHTTAEDAPFRWYHVHDTFAPAEARALRETFPRDGFRMVTRTGTDKSYAMYHRQLHPVDDAEAGAAGLAGPWRRLVAEVTGPAYRTAVAGLTGLPVGDAPVEVNVWRYGGSCWLDPHVDKPEKLVTHVLYFNEAWPTGRGGDLLLLGSSSGADVVRRVAPVANTGVLLVRGEESWHAVERVREEAGGLERLSAQVVFRRG</sequence>
<dbReference type="RefSeq" id="WP_159748580.1">
    <property type="nucleotide sequence ID" value="NZ_BLIR01000003.1"/>
</dbReference>
<reference evidence="5 6" key="1">
    <citation type="submission" date="2019-12" db="EMBL/GenBank/DDBJ databases">
        <title>Whole genome shotgun sequence of Streptomyces tubercidicus NBRC 13090.</title>
        <authorList>
            <person name="Ichikawa N."/>
            <person name="Kimura A."/>
            <person name="Kitahashi Y."/>
            <person name="Komaki H."/>
            <person name="Tamura T."/>
        </authorList>
    </citation>
    <scope>NUCLEOTIDE SEQUENCE [LARGE SCALE GENOMIC DNA]</scope>
    <source>
        <strain evidence="5 6">NBRC 13090</strain>
    </source>
</reference>
<name>A0A640V3R4_9ACTN</name>
<dbReference type="AlphaFoldDB" id="A0A640V3R4"/>
<feature type="domain" description="Prolyl 4-hydroxylase alpha subunit" evidence="4">
    <location>
        <begin position="18"/>
        <end position="206"/>
    </location>
</feature>
<protein>
    <recommendedName>
        <fullName evidence="4">Prolyl 4-hydroxylase alpha subunit domain-containing protein</fullName>
    </recommendedName>
</protein>
<gene>
    <name evidence="5" type="ORF">Stube_62180</name>
</gene>
<dbReference type="GeneID" id="96287277"/>
<evidence type="ECO:0000259" key="4">
    <source>
        <dbReference type="SMART" id="SM00702"/>
    </source>
</evidence>
<dbReference type="GO" id="GO:0031418">
    <property type="term" value="F:L-ascorbic acid binding"/>
    <property type="evidence" value="ECO:0007669"/>
    <property type="project" value="InterPro"/>
</dbReference>
<proteinExistence type="predicted"/>
<dbReference type="Gene3D" id="2.60.120.620">
    <property type="entry name" value="q2cbj1_9rhob like domain"/>
    <property type="match status" value="1"/>
</dbReference>
<keyword evidence="3" id="KW-0560">Oxidoreductase</keyword>
<dbReference type="InterPro" id="IPR006620">
    <property type="entry name" value="Pro_4_hyd_alph"/>
</dbReference>
<comment type="caution">
    <text evidence="5">The sequence shown here is derived from an EMBL/GenBank/DDBJ whole genome shotgun (WGS) entry which is preliminary data.</text>
</comment>
<dbReference type="EMBL" id="BLIR01000003">
    <property type="protein sequence ID" value="GFE41545.1"/>
    <property type="molecule type" value="Genomic_DNA"/>
</dbReference>
<dbReference type="SMART" id="SM00702">
    <property type="entry name" value="P4Hc"/>
    <property type="match status" value="1"/>
</dbReference>
<evidence type="ECO:0000313" key="5">
    <source>
        <dbReference type="EMBL" id="GFE41545.1"/>
    </source>
</evidence>
<keyword evidence="2" id="KW-0223">Dioxygenase</keyword>
<dbReference type="InterPro" id="IPR044862">
    <property type="entry name" value="Pro_4_hyd_alph_FE2OG_OXY"/>
</dbReference>
<dbReference type="OrthoDB" id="484647at2"/>
<dbReference type="Pfam" id="PF13640">
    <property type="entry name" value="2OG-FeII_Oxy_3"/>
    <property type="match status" value="1"/>
</dbReference>
<dbReference type="Proteomes" id="UP000431826">
    <property type="component" value="Unassembled WGS sequence"/>
</dbReference>
<keyword evidence="6" id="KW-1185">Reference proteome</keyword>
<evidence type="ECO:0000256" key="3">
    <source>
        <dbReference type="ARBA" id="ARBA00023002"/>
    </source>
</evidence>
<evidence type="ECO:0000313" key="6">
    <source>
        <dbReference type="Proteomes" id="UP000431826"/>
    </source>
</evidence>
<evidence type="ECO:0000256" key="1">
    <source>
        <dbReference type="ARBA" id="ARBA00001961"/>
    </source>
</evidence>
<organism evidence="5 6">
    <name type="scientific">Streptomyces tubercidicus</name>
    <dbReference type="NCBI Taxonomy" id="47759"/>
    <lineage>
        <taxon>Bacteria</taxon>
        <taxon>Bacillati</taxon>
        <taxon>Actinomycetota</taxon>
        <taxon>Actinomycetes</taxon>
        <taxon>Kitasatosporales</taxon>
        <taxon>Streptomycetaceae</taxon>
        <taxon>Streptomyces</taxon>
    </lineage>
</organism>